<evidence type="ECO:0000256" key="1">
    <source>
        <dbReference type="SAM" id="MobiDB-lite"/>
    </source>
</evidence>
<dbReference type="EMBL" id="CP090894">
    <property type="protein sequence ID" value="ULT93922.1"/>
    <property type="molecule type" value="Genomic_DNA"/>
</dbReference>
<name>A0AAE9ACP7_CAEBR</name>
<dbReference type="Proteomes" id="UP000827892">
    <property type="component" value="Chromosome IV"/>
</dbReference>
<reference evidence="2 3" key="1">
    <citation type="submission" date="2022-05" db="EMBL/GenBank/DDBJ databases">
        <title>Chromosome-level reference genomes for two strains of Caenorhabditis briggsae: an improved platform for comparative genomics.</title>
        <authorList>
            <person name="Stevens L."/>
            <person name="Andersen E.C."/>
        </authorList>
    </citation>
    <scope>NUCLEOTIDE SEQUENCE [LARGE SCALE GENOMIC DNA]</scope>
    <source>
        <strain evidence="2">QX1410_ONT</strain>
        <tissue evidence="2">Whole-organism</tissue>
    </source>
</reference>
<sequence length="177" mass="19419">MTRPASSYRESHEDHSYQQGRSVRRKQIPPSFFESSSAERFVQREAVPEASFPVVLNSILNPPAIDPALLSTLPFPSAGLSTQPPNSSAIPAVQFVPPVNPLNSFSSIPWLNSVNNPYLLTAMGLQFSTIPFPYLPSTSFAQHIPTSSIFPYSQLTQAEDSVKTADIDKVIKEEVSV</sequence>
<accession>A0AAE9ACP7</accession>
<gene>
    <name evidence="2" type="ORF">L3Y34_003436</name>
</gene>
<organism evidence="2 3">
    <name type="scientific">Caenorhabditis briggsae</name>
    <dbReference type="NCBI Taxonomy" id="6238"/>
    <lineage>
        <taxon>Eukaryota</taxon>
        <taxon>Metazoa</taxon>
        <taxon>Ecdysozoa</taxon>
        <taxon>Nematoda</taxon>
        <taxon>Chromadorea</taxon>
        <taxon>Rhabditida</taxon>
        <taxon>Rhabditina</taxon>
        <taxon>Rhabditomorpha</taxon>
        <taxon>Rhabditoidea</taxon>
        <taxon>Rhabditidae</taxon>
        <taxon>Peloderinae</taxon>
        <taxon>Caenorhabditis</taxon>
    </lineage>
</organism>
<proteinExistence type="predicted"/>
<evidence type="ECO:0000313" key="3">
    <source>
        <dbReference type="Proteomes" id="UP000827892"/>
    </source>
</evidence>
<dbReference type="AlphaFoldDB" id="A0AAE9ACP7"/>
<protein>
    <submittedName>
        <fullName evidence="2">Uncharacterized protein</fullName>
    </submittedName>
</protein>
<feature type="region of interest" description="Disordered" evidence="1">
    <location>
        <begin position="1"/>
        <end position="30"/>
    </location>
</feature>
<evidence type="ECO:0000313" key="2">
    <source>
        <dbReference type="EMBL" id="ULT93922.1"/>
    </source>
</evidence>